<reference evidence="2 3" key="1">
    <citation type="submission" date="2020-05" db="EMBL/GenBank/DDBJ databases">
        <title>Genomic Encyclopedia of Type Strains, Phase IV (KMG-V): Genome sequencing to study the core and pangenomes of soil and plant-associated prokaryotes.</title>
        <authorList>
            <person name="Whitman W."/>
        </authorList>
    </citation>
    <scope>NUCLEOTIDE SEQUENCE [LARGE SCALE GENOMIC DNA]</scope>
    <source>
        <strain evidence="2 3">C29</strain>
    </source>
</reference>
<name>A0ABX2G447_9BURK</name>
<gene>
    <name evidence="2" type="ORF">HNQ01_002840</name>
</gene>
<dbReference type="RefSeq" id="WP_173806098.1">
    <property type="nucleotide sequence ID" value="NZ_JABSNM010000012.1"/>
</dbReference>
<keyword evidence="1" id="KW-1133">Transmembrane helix</keyword>
<evidence type="ECO:0008006" key="4">
    <source>
        <dbReference type="Google" id="ProtNLM"/>
    </source>
</evidence>
<dbReference type="InterPro" id="IPR047811">
    <property type="entry name" value="CytC_ox_assmbl_put"/>
</dbReference>
<sequence length="47" mass="5014">MAHDTPATPLDPERQRRANLRLALILASVAVAFFVGFVAKIALAGSH</sequence>
<evidence type="ECO:0000313" key="3">
    <source>
        <dbReference type="Proteomes" id="UP001516061"/>
    </source>
</evidence>
<dbReference type="EMBL" id="JABSNM010000012">
    <property type="protein sequence ID" value="NRT57091.1"/>
    <property type="molecule type" value="Genomic_DNA"/>
</dbReference>
<dbReference type="NCBIfam" id="NF038351">
    <property type="entry name" value="cyt_ox_assem_30"/>
    <property type="match status" value="1"/>
</dbReference>
<dbReference type="Proteomes" id="UP001516061">
    <property type="component" value="Unassembled WGS sequence"/>
</dbReference>
<organism evidence="2 3">
    <name type="scientific">Sphaerotilus uruguayifluvii</name>
    <dbReference type="NCBI Taxonomy" id="2735897"/>
    <lineage>
        <taxon>Bacteria</taxon>
        <taxon>Pseudomonadati</taxon>
        <taxon>Pseudomonadota</taxon>
        <taxon>Betaproteobacteria</taxon>
        <taxon>Burkholderiales</taxon>
        <taxon>Sphaerotilaceae</taxon>
        <taxon>Sphaerotilus</taxon>
    </lineage>
</organism>
<accession>A0ABX2G447</accession>
<feature type="transmembrane region" description="Helical" evidence="1">
    <location>
        <begin position="20"/>
        <end position="43"/>
    </location>
</feature>
<keyword evidence="1" id="KW-0812">Transmembrane</keyword>
<comment type="caution">
    <text evidence="2">The sequence shown here is derived from an EMBL/GenBank/DDBJ whole genome shotgun (WGS) entry which is preliminary data.</text>
</comment>
<proteinExistence type="predicted"/>
<keyword evidence="1" id="KW-0472">Membrane</keyword>
<evidence type="ECO:0000313" key="2">
    <source>
        <dbReference type="EMBL" id="NRT57091.1"/>
    </source>
</evidence>
<protein>
    <recommendedName>
        <fullName evidence="4">Protoheme IX farnesyltransferase</fullName>
    </recommendedName>
</protein>
<evidence type="ECO:0000256" key="1">
    <source>
        <dbReference type="SAM" id="Phobius"/>
    </source>
</evidence>
<keyword evidence="3" id="KW-1185">Reference proteome</keyword>